<evidence type="ECO:0000259" key="3">
    <source>
        <dbReference type="PROSITE" id="PS50013"/>
    </source>
</evidence>
<dbReference type="SUPFAM" id="SSF54160">
    <property type="entry name" value="Chromo domain-like"/>
    <property type="match status" value="1"/>
</dbReference>
<dbReference type="EMBL" id="SSTE01013279">
    <property type="protein sequence ID" value="KAA0047331.1"/>
    <property type="molecule type" value="Genomic_DNA"/>
</dbReference>
<evidence type="ECO:0000313" key="5">
    <source>
        <dbReference type="Proteomes" id="UP000321393"/>
    </source>
</evidence>
<dbReference type="InterPro" id="IPR016197">
    <property type="entry name" value="Chromo-like_dom_sf"/>
</dbReference>
<name>A0A5A7U163_CUCMM</name>
<feature type="domain" description="Chromo" evidence="3">
    <location>
        <begin position="95"/>
        <end position="149"/>
    </location>
</feature>
<dbReference type="STRING" id="1194695.A0A5A7U163"/>
<dbReference type="AlphaFoldDB" id="A0A5A7U163"/>
<proteinExistence type="predicted"/>
<evidence type="ECO:0000256" key="1">
    <source>
        <dbReference type="SAM" id="Coils"/>
    </source>
</evidence>
<dbReference type="PROSITE" id="PS50013">
    <property type="entry name" value="CHROMO_2"/>
    <property type="match status" value="1"/>
</dbReference>
<dbReference type="OrthoDB" id="2019255at2759"/>
<evidence type="ECO:0000256" key="2">
    <source>
        <dbReference type="SAM" id="MobiDB-lite"/>
    </source>
</evidence>
<feature type="region of interest" description="Disordered" evidence="2">
    <location>
        <begin position="532"/>
        <end position="566"/>
    </location>
</feature>
<feature type="coiled-coil region" evidence="1">
    <location>
        <begin position="232"/>
        <end position="280"/>
    </location>
</feature>
<dbReference type="InterPro" id="IPR000953">
    <property type="entry name" value="Chromo/chromo_shadow_dom"/>
</dbReference>
<evidence type="ECO:0000313" key="4">
    <source>
        <dbReference type="EMBL" id="KAA0047331.1"/>
    </source>
</evidence>
<protein>
    <submittedName>
        <fullName evidence="4">Myosin-11 isoform X3</fullName>
    </submittedName>
</protein>
<sequence length="566" mass="66056">MYPFQAVYGRKPPTLLSYGEGGTSNSSIDEQLRERDIALAALCEHLLMAQQQMKMYADRKGRHVEFKIGELVLLKIRPYRQFVGDQTGILPTLQYVTEKFEWHSQPEEVREYRLDKSGNWEVLVAWHGLPDYEASWEDYDEMKKLYPNLHLKDKILQEILSQVQLCSKLEELLLKKKLFNDGDSPQLHAEKVEKLRILSESLANSTLKAEKRIVDHSREQKEEALNFRVAKSKEMVQAEKELTDDIGELENQKDRLEAELKKVNTLLSAARMRLHNAREEREHFDEASNQILVHLKTKEDELFKSVASYKVEAGAVNACKNFLEHTWNLQISQRQLKEEHVDGELEKYGDYFVKLVISLLSSYKGKLEPALSCIRKLEENLSSMKESDVSPDIDDRSLNVHKQRRKLEEEYLDMESKFVSTLSTVDTVRMQFYETKGVVRNLDEKVQETFDALEKIKQEFESIKRPKLMIETVRRKPELPINEKPHIENSNPSFTLEQTAKVRKLNFEEIDESLAKQTKNFSMEAEMAKLDSDEGVDTIDSNEEINDWEFDELGRDYETTSNHQKR</sequence>
<reference evidence="4 5" key="1">
    <citation type="submission" date="2019-08" db="EMBL/GenBank/DDBJ databases">
        <title>Draft genome sequences of two oriental melons (Cucumis melo L. var makuwa).</title>
        <authorList>
            <person name="Kwon S.-Y."/>
        </authorList>
    </citation>
    <scope>NUCLEOTIDE SEQUENCE [LARGE SCALE GENOMIC DNA]</scope>
    <source>
        <strain evidence="5">cv. SW 3</strain>
        <tissue evidence="4">Leaf</tissue>
    </source>
</reference>
<accession>A0A5A7U163</accession>
<dbReference type="PANTHER" id="PTHR34121">
    <property type="entry name" value="MYOSIN-11"/>
    <property type="match status" value="1"/>
</dbReference>
<dbReference type="PANTHER" id="PTHR34121:SF5">
    <property type="entry name" value="CENTROSOMAL PROTEIN OF 135 KDA-LIKE PROTEIN"/>
    <property type="match status" value="1"/>
</dbReference>
<keyword evidence="1" id="KW-0175">Coiled coil</keyword>
<dbReference type="Proteomes" id="UP000321393">
    <property type="component" value="Unassembled WGS sequence"/>
</dbReference>
<feature type="compositionally biased region" description="Acidic residues" evidence="2">
    <location>
        <begin position="533"/>
        <end position="551"/>
    </location>
</feature>
<comment type="caution">
    <text evidence="4">The sequence shown here is derived from an EMBL/GenBank/DDBJ whole genome shotgun (WGS) entry which is preliminary data.</text>
</comment>
<organism evidence="4 5">
    <name type="scientific">Cucumis melo var. makuwa</name>
    <name type="common">Oriental melon</name>
    <dbReference type="NCBI Taxonomy" id="1194695"/>
    <lineage>
        <taxon>Eukaryota</taxon>
        <taxon>Viridiplantae</taxon>
        <taxon>Streptophyta</taxon>
        <taxon>Embryophyta</taxon>
        <taxon>Tracheophyta</taxon>
        <taxon>Spermatophyta</taxon>
        <taxon>Magnoliopsida</taxon>
        <taxon>eudicotyledons</taxon>
        <taxon>Gunneridae</taxon>
        <taxon>Pentapetalae</taxon>
        <taxon>rosids</taxon>
        <taxon>fabids</taxon>
        <taxon>Cucurbitales</taxon>
        <taxon>Cucurbitaceae</taxon>
        <taxon>Benincaseae</taxon>
        <taxon>Cucumis</taxon>
    </lineage>
</organism>
<gene>
    <name evidence="4" type="ORF">E6C27_scaffold908G001520</name>
</gene>